<feature type="transmembrane region" description="Helical" evidence="5">
    <location>
        <begin position="301"/>
        <end position="321"/>
    </location>
</feature>
<evidence type="ECO:0000256" key="2">
    <source>
        <dbReference type="ARBA" id="ARBA00022692"/>
    </source>
</evidence>
<keyword evidence="2 5" id="KW-0812">Transmembrane</keyword>
<feature type="transmembrane region" description="Helical" evidence="5">
    <location>
        <begin position="207"/>
        <end position="226"/>
    </location>
</feature>
<feature type="transmembrane region" description="Helical" evidence="5">
    <location>
        <begin position="428"/>
        <end position="446"/>
    </location>
</feature>
<dbReference type="EMBL" id="JBDJNQ010000025">
    <property type="protein sequence ID" value="MEN5380730.1"/>
    <property type="molecule type" value="Genomic_DNA"/>
</dbReference>
<keyword evidence="4 5" id="KW-0472">Membrane</keyword>
<protein>
    <submittedName>
        <fullName evidence="7">O-antigen ligase family protein</fullName>
    </submittedName>
</protein>
<reference evidence="7 8" key="1">
    <citation type="submission" date="2024-04" db="EMBL/GenBank/DDBJ databases">
        <title>WGS of bacteria from Torrens River.</title>
        <authorList>
            <person name="Wyrsch E.R."/>
            <person name="Drigo B."/>
        </authorList>
    </citation>
    <scope>NUCLEOTIDE SEQUENCE [LARGE SCALE GENOMIC DNA]</scope>
    <source>
        <strain evidence="7 8">TWI391</strain>
    </source>
</reference>
<evidence type="ECO:0000256" key="1">
    <source>
        <dbReference type="ARBA" id="ARBA00004141"/>
    </source>
</evidence>
<proteinExistence type="predicted"/>
<sequence length="483" mass="54063">MMSSDHKNWSTLITERHMLLLLLTLGGLAGAYLFVFAGTSLGMLFYMLPLTLLFIIVCLSSPVRCFFLLYLASYFVMGLARYVTFPMPAGVILDILILFNFLSLCLHYIRGNPIGKLYFNPFLVISMFWMLFCFLEIINPMSTFGNWITTVRNIGIHIVVFQLLVFLNLDNLPKLRLFFGFWGMLILLGALKAIGQKYIGFDGFESAWLYTFGAHTHVIYSGIRYFSFFTDAANFGCHMGLGIVVFTILSFYEKVANRRLFYIIVALIAFYGLMISGTRAAVAVPFIGFAFFILLVKQWKWIVIGVALLALAFSFFNLTTIGNSNGDIRRMRTAFSFSDDASFNVRLENQKKMRSFMSDHPFGIGLGGSKHANEGDLIHGIATDSSFVFIWVETGIVGLILYILLCLTILGFGAYYVLFVLKDNRIKSITAAATAGLSGIMVAGYANEVLHQMPTGQTVYILMGIIMLSPIIDKKLAHDNTAV</sequence>
<evidence type="ECO:0000313" key="8">
    <source>
        <dbReference type="Proteomes" id="UP001409291"/>
    </source>
</evidence>
<evidence type="ECO:0000256" key="3">
    <source>
        <dbReference type="ARBA" id="ARBA00022989"/>
    </source>
</evidence>
<keyword evidence="3 5" id="KW-1133">Transmembrane helix</keyword>
<feature type="transmembrane region" description="Helical" evidence="5">
    <location>
        <begin position="89"/>
        <end position="109"/>
    </location>
</feature>
<feature type="domain" description="O-antigen ligase-related" evidence="6">
    <location>
        <begin position="265"/>
        <end position="403"/>
    </location>
</feature>
<feature type="transmembrane region" description="Helical" evidence="5">
    <location>
        <begin position="232"/>
        <end position="252"/>
    </location>
</feature>
<dbReference type="Pfam" id="PF04932">
    <property type="entry name" value="Wzy_C"/>
    <property type="match status" value="1"/>
</dbReference>
<evidence type="ECO:0000259" key="6">
    <source>
        <dbReference type="Pfam" id="PF04932"/>
    </source>
</evidence>
<feature type="transmembrane region" description="Helical" evidence="5">
    <location>
        <begin position="458"/>
        <end position="477"/>
    </location>
</feature>
<dbReference type="InterPro" id="IPR007016">
    <property type="entry name" value="O-antigen_ligase-rel_domated"/>
</dbReference>
<dbReference type="PANTHER" id="PTHR37422:SF13">
    <property type="entry name" value="LIPOPOLYSACCHARIDE BIOSYNTHESIS PROTEIN PA4999-RELATED"/>
    <property type="match status" value="1"/>
</dbReference>
<dbReference type="PANTHER" id="PTHR37422">
    <property type="entry name" value="TEICHURONIC ACID BIOSYNTHESIS PROTEIN TUAE"/>
    <property type="match status" value="1"/>
</dbReference>
<comment type="caution">
    <text evidence="7">The sequence shown here is derived from an EMBL/GenBank/DDBJ whole genome shotgun (WGS) entry which is preliminary data.</text>
</comment>
<organism evidence="7 8">
    <name type="scientific">Sphingobacterium kitahiroshimense</name>
    <dbReference type="NCBI Taxonomy" id="470446"/>
    <lineage>
        <taxon>Bacteria</taxon>
        <taxon>Pseudomonadati</taxon>
        <taxon>Bacteroidota</taxon>
        <taxon>Sphingobacteriia</taxon>
        <taxon>Sphingobacteriales</taxon>
        <taxon>Sphingobacteriaceae</taxon>
        <taxon>Sphingobacterium</taxon>
    </lineage>
</organism>
<evidence type="ECO:0000256" key="4">
    <source>
        <dbReference type="ARBA" id="ARBA00023136"/>
    </source>
</evidence>
<dbReference type="GO" id="GO:0016874">
    <property type="term" value="F:ligase activity"/>
    <property type="evidence" value="ECO:0007669"/>
    <property type="project" value="UniProtKB-KW"/>
</dbReference>
<feature type="transmembrane region" description="Helical" evidence="5">
    <location>
        <begin position="396"/>
        <end position="421"/>
    </location>
</feature>
<evidence type="ECO:0000313" key="7">
    <source>
        <dbReference type="EMBL" id="MEN5380730.1"/>
    </source>
</evidence>
<feature type="transmembrane region" description="Helical" evidence="5">
    <location>
        <begin position="150"/>
        <end position="169"/>
    </location>
</feature>
<keyword evidence="7" id="KW-0436">Ligase</keyword>
<dbReference type="Proteomes" id="UP001409291">
    <property type="component" value="Unassembled WGS sequence"/>
</dbReference>
<feature type="transmembrane region" description="Helical" evidence="5">
    <location>
        <begin position="121"/>
        <end position="138"/>
    </location>
</feature>
<dbReference type="InterPro" id="IPR051533">
    <property type="entry name" value="WaaL-like"/>
</dbReference>
<gene>
    <name evidence="7" type="ORF">ABE541_25940</name>
</gene>
<accession>A0ABV0C131</accession>
<keyword evidence="8" id="KW-1185">Reference proteome</keyword>
<evidence type="ECO:0000256" key="5">
    <source>
        <dbReference type="SAM" id="Phobius"/>
    </source>
</evidence>
<feature type="transmembrane region" description="Helical" evidence="5">
    <location>
        <begin position="259"/>
        <end position="274"/>
    </location>
</feature>
<comment type="subcellular location">
    <subcellularLocation>
        <location evidence="1">Membrane</location>
        <topology evidence="1">Multi-pass membrane protein</topology>
    </subcellularLocation>
</comment>
<feature type="transmembrane region" description="Helical" evidence="5">
    <location>
        <begin position="175"/>
        <end position="195"/>
    </location>
</feature>
<name>A0ABV0C131_9SPHI</name>
<dbReference type="RefSeq" id="WP_346583668.1">
    <property type="nucleotide sequence ID" value="NZ_JBDJLH010000010.1"/>
</dbReference>
<feature type="transmembrane region" description="Helical" evidence="5">
    <location>
        <begin position="52"/>
        <end position="77"/>
    </location>
</feature>
<feature type="transmembrane region" description="Helical" evidence="5">
    <location>
        <begin position="20"/>
        <end position="46"/>
    </location>
</feature>